<proteinExistence type="predicted"/>
<dbReference type="Proteomes" id="UP000228934">
    <property type="component" value="Unassembled WGS sequence"/>
</dbReference>
<dbReference type="AlphaFoldDB" id="A0A2G9RTL7"/>
<organism evidence="1 2">
    <name type="scientific">Aquarana catesbeiana</name>
    <name type="common">American bullfrog</name>
    <name type="synonym">Rana catesbeiana</name>
    <dbReference type="NCBI Taxonomy" id="8400"/>
    <lineage>
        <taxon>Eukaryota</taxon>
        <taxon>Metazoa</taxon>
        <taxon>Chordata</taxon>
        <taxon>Craniata</taxon>
        <taxon>Vertebrata</taxon>
        <taxon>Euteleostomi</taxon>
        <taxon>Amphibia</taxon>
        <taxon>Batrachia</taxon>
        <taxon>Anura</taxon>
        <taxon>Neobatrachia</taxon>
        <taxon>Ranoidea</taxon>
        <taxon>Ranidae</taxon>
        <taxon>Aquarana</taxon>
    </lineage>
</organism>
<dbReference type="OrthoDB" id="10042983at2759"/>
<evidence type="ECO:0000313" key="1">
    <source>
        <dbReference type="EMBL" id="PIO30581.1"/>
    </source>
</evidence>
<sequence>MVCCISSSDFRHSSIKTFELPPRAVFNIDWTLGKHFLWAPPTDLKSGQAAIEMVARGYSISLLLIDWMLELSSVEGFLRSPKEKLPSEKLQQLEANDVLDSSEVFDSNEDGFAVSP</sequence>
<name>A0A2G9RTL7_AQUCT</name>
<gene>
    <name evidence="1" type="ORF">AB205_0042320</name>
</gene>
<protein>
    <submittedName>
        <fullName evidence="1">Uncharacterized protein</fullName>
    </submittedName>
</protein>
<evidence type="ECO:0000313" key="2">
    <source>
        <dbReference type="Proteomes" id="UP000228934"/>
    </source>
</evidence>
<accession>A0A2G9RTL7</accession>
<reference evidence="2" key="1">
    <citation type="journal article" date="2017" name="Nat. Commun.">
        <title>The North American bullfrog draft genome provides insight into hormonal regulation of long noncoding RNA.</title>
        <authorList>
            <person name="Hammond S.A."/>
            <person name="Warren R.L."/>
            <person name="Vandervalk B.P."/>
            <person name="Kucuk E."/>
            <person name="Khan H."/>
            <person name="Gibb E.A."/>
            <person name="Pandoh P."/>
            <person name="Kirk H."/>
            <person name="Zhao Y."/>
            <person name="Jones M."/>
            <person name="Mungall A.J."/>
            <person name="Coope R."/>
            <person name="Pleasance S."/>
            <person name="Moore R.A."/>
            <person name="Holt R.A."/>
            <person name="Round J.M."/>
            <person name="Ohora S."/>
            <person name="Walle B.V."/>
            <person name="Veldhoen N."/>
            <person name="Helbing C.C."/>
            <person name="Birol I."/>
        </authorList>
    </citation>
    <scope>NUCLEOTIDE SEQUENCE [LARGE SCALE GENOMIC DNA]</scope>
</reference>
<dbReference type="EMBL" id="KV936441">
    <property type="protein sequence ID" value="PIO30581.1"/>
    <property type="molecule type" value="Genomic_DNA"/>
</dbReference>
<keyword evidence="2" id="KW-1185">Reference proteome</keyword>